<keyword evidence="7" id="KW-0808">Transferase</keyword>
<comment type="pathway">
    <text evidence="1">Cell wall biogenesis; peptidoglycan biosynthesis.</text>
</comment>
<evidence type="ECO:0000256" key="9">
    <source>
        <dbReference type="ARBA" id="ARBA00023268"/>
    </source>
</evidence>
<dbReference type="EMBL" id="JASZYV010000003">
    <property type="protein sequence ID" value="MDM0046149.1"/>
    <property type="molecule type" value="Genomic_DNA"/>
</dbReference>
<dbReference type="InterPro" id="IPR023346">
    <property type="entry name" value="Lysozyme-like_dom_sf"/>
</dbReference>
<dbReference type="InterPro" id="IPR001460">
    <property type="entry name" value="PCN-bd_Tpept"/>
</dbReference>
<dbReference type="RefSeq" id="WP_286661607.1">
    <property type="nucleotide sequence ID" value="NZ_JASZYV010000003.1"/>
</dbReference>
<dbReference type="InterPro" id="IPR012338">
    <property type="entry name" value="Beta-lactam/transpept-like"/>
</dbReference>
<keyword evidence="6" id="KW-0328">Glycosyltransferase</keyword>
<dbReference type="InterPro" id="IPR036950">
    <property type="entry name" value="PBP_transglycosylase"/>
</dbReference>
<evidence type="ECO:0000259" key="12">
    <source>
        <dbReference type="Pfam" id="PF00905"/>
    </source>
</evidence>
<evidence type="ECO:0000256" key="8">
    <source>
        <dbReference type="ARBA" id="ARBA00022801"/>
    </source>
</evidence>
<comment type="catalytic activity">
    <reaction evidence="11">
        <text>[GlcNAc-(1-&gt;4)-Mur2Ac(oyl-L-Ala-gamma-D-Glu-L-Lys-D-Ala-D-Ala)](n)-di-trans,octa-cis-undecaprenyl diphosphate + beta-D-GlcNAc-(1-&gt;4)-Mur2Ac(oyl-L-Ala-gamma-D-Glu-L-Lys-D-Ala-D-Ala)-di-trans,octa-cis-undecaprenyl diphosphate = [GlcNAc-(1-&gt;4)-Mur2Ac(oyl-L-Ala-gamma-D-Glu-L-Lys-D-Ala-D-Ala)](n+1)-di-trans,octa-cis-undecaprenyl diphosphate + di-trans,octa-cis-undecaprenyl diphosphate + H(+)</text>
        <dbReference type="Rhea" id="RHEA:23708"/>
        <dbReference type="Rhea" id="RHEA-COMP:9602"/>
        <dbReference type="Rhea" id="RHEA-COMP:9603"/>
        <dbReference type="ChEBI" id="CHEBI:15378"/>
        <dbReference type="ChEBI" id="CHEBI:58405"/>
        <dbReference type="ChEBI" id="CHEBI:60033"/>
        <dbReference type="ChEBI" id="CHEBI:78435"/>
        <dbReference type="EC" id="2.4.99.28"/>
    </reaction>
</comment>
<dbReference type="InterPro" id="IPR001264">
    <property type="entry name" value="Glyco_trans_51"/>
</dbReference>
<dbReference type="NCBIfam" id="TIGR02073">
    <property type="entry name" value="PBP_1c"/>
    <property type="match status" value="1"/>
</dbReference>
<dbReference type="InterPro" id="IPR050396">
    <property type="entry name" value="Glycosyltr_51/Transpeptidase"/>
</dbReference>
<evidence type="ECO:0000256" key="7">
    <source>
        <dbReference type="ARBA" id="ARBA00022679"/>
    </source>
</evidence>
<evidence type="ECO:0000313" key="15">
    <source>
        <dbReference type="EMBL" id="MDM0046149.1"/>
    </source>
</evidence>
<evidence type="ECO:0000256" key="10">
    <source>
        <dbReference type="ARBA" id="ARBA00044770"/>
    </source>
</evidence>
<comment type="similarity">
    <text evidence="3">In the N-terminal section; belongs to the glycosyltransferase 51 family.</text>
</comment>
<evidence type="ECO:0000256" key="1">
    <source>
        <dbReference type="ARBA" id="ARBA00004752"/>
    </source>
</evidence>
<dbReference type="PANTHER" id="PTHR32282:SF15">
    <property type="entry name" value="PENICILLIN-BINDING PROTEIN 1C"/>
    <property type="match status" value="1"/>
</dbReference>
<evidence type="ECO:0000256" key="4">
    <source>
        <dbReference type="ARBA" id="ARBA00022645"/>
    </source>
</evidence>
<keyword evidence="8" id="KW-0378">Hydrolase</keyword>
<dbReference type="Pfam" id="PF06832">
    <property type="entry name" value="BiPBP_C"/>
    <property type="match status" value="1"/>
</dbReference>
<comment type="caution">
    <text evidence="15">The sequence shown here is derived from an EMBL/GenBank/DDBJ whole genome shotgun (WGS) entry which is preliminary data.</text>
</comment>
<dbReference type="Gene3D" id="1.10.3810.10">
    <property type="entry name" value="Biosynthetic peptidoglycan transglycosylase-like"/>
    <property type="match status" value="1"/>
</dbReference>
<dbReference type="EC" id="2.4.99.28" evidence="10"/>
<evidence type="ECO:0000313" key="16">
    <source>
        <dbReference type="Proteomes" id="UP001174908"/>
    </source>
</evidence>
<evidence type="ECO:0000256" key="2">
    <source>
        <dbReference type="ARBA" id="ARBA00007090"/>
    </source>
</evidence>
<feature type="domain" description="Penicillin-binding C-terminal" evidence="14">
    <location>
        <begin position="626"/>
        <end position="712"/>
    </location>
</feature>
<evidence type="ECO:0000259" key="13">
    <source>
        <dbReference type="Pfam" id="PF00912"/>
    </source>
</evidence>
<dbReference type="SUPFAM" id="SSF53955">
    <property type="entry name" value="Lysozyme-like"/>
    <property type="match status" value="1"/>
</dbReference>
<dbReference type="PANTHER" id="PTHR32282">
    <property type="entry name" value="BINDING PROTEIN TRANSPEPTIDASE, PUTATIVE-RELATED"/>
    <property type="match status" value="1"/>
</dbReference>
<dbReference type="Gene3D" id="3.40.710.10">
    <property type="entry name" value="DD-peptidase/beta-lactamase superfamily"/>
    <property type="match status" value="1"/>
</dbReference>
<keyword evidence="4" id="KW-0121">Carboxypeptidase</keyword>
<evidence type="ECO:0000256" key="11">
    <source>
        <dbReference type="ARBA" id="ARBA00049902"/>
    </source>
</evidence>
<evidence type="ECO:0000256" key="3">
    <source>
        <dbReference type="ARBA" id="ARBA00007739"/>
    </source>
</evidence>
<keyword evidence="16" id="KW-1185">Reference proteome</keyword>
<dbReference type="SUPFAM" id="SSF56601">
    <property type="entry name" value="beta-lactamase/transpeptidase-like"/>
    <property type="match status" value="1"/>
</dbReference>
<proteinExistence type="inferred from homology"/>
<keyword evidence="5" id="KW-0645">Protease</keyword>
<evidence type="ECO:0000256" key="6">
    <source>
        <dbReference type="ARBA" id="ARBA00022676"/>
    </source>
</evidence>
<keyword evidence="9" id="KW-0511">Multifunctional enzyme</keyword>
<evidence type="ECO:0000256" key="5">
    <source>
        <dbReference type="ARBA" id="ARBA00022670"/>
    </source>
</evidence>
<dbReference type="Pfam" id="PF00905">
    <property type="entry name" value="Transpeptidase"/>
    <property type="match status" value="1"/>
</dbReference>
<sequence length="729" mass="78755">MLACAAACATGTSFEEVRAGWRPSYTMVQDRNGEPLQRVRTDFGARRGAWVSLAEVSPALRAALLYSEDRRFWEHSGVDWQAVPAAAWGNLWHTRTRGASTITMQLVGLLDDNDAPGRRDIGQKLDQAIGALQLERSWRKDQILEAYLNLLPLRGELVGIDALSRQLFGKAPHGLNARESAVTAALVRAPNAAPTVVARRACEIWRTADAEHADCAALAFYAEAVLRRREFAPSAGDAPHAARQGLRVWREAHPDTQQAPEQLRTTLSAPLQRMAVALLDRQLRELRDRNVRDGAVVVLDNASGNVLAWVGSSGKASRAPEVDTVLARRQPGSTLKPFLYEQAIEQQRLTAASLLDDSSAQIPTPGGLYIPQNYDRQFKGLVSVRTALAASLNVPAVRTLVAVTPDAFARRLVALGLPLDRPGDHYGYSLALGSAEVTLLSLTNAFRTLANGGRYAPTRLLPGDPSAAPTQVMDERAAFIVGDILSDPNARIRTFGLDSLLATPFWSAVKTGTSKDMRDNWAVGFSERYTIGVWVGNANGEPMWDVSGVSGAAPVWSELMRALHRELPSHAPARPQGVVRSQVKFGPVLDGTGAPIEAARGEWFVAGTEQAEFIAQRDRPTAPDGATETARIARPAPGTLLALDPDIPPSHQRLRLEAIGLARDASSAQQVQWRIGGRTIASGAQAQWLPWPGRHTLELADAQGRVLDQVQFEVRGAGVVAGAAMPAAR</sequence>
<accession>A0ABT7NDZ3</accession>
<comment type="similarity">
    <text evidence="2">In the C-terminal section; belongs to the transpeptidase family.</text>
</comment>
<dbReference type="Proteomes" id="UP001174908">
    <property type="component" value="Unassembled WGS sequence"/>
</dbReference>
<protein>
    <recommendedName>
        <fullName evidence="10">peptidoglycan glycosyltransferase</fullName>
        <ecNumber evidence="10">2.4.99.28</ecNumber>
    </recommendedName>
</protein>
<feature type="domain" description="Penicillin-binding protein transpeptidase" evidence="12">
    <location>
        <begin position="294"/>
        <end position="535"/>
    </location>
</feature>
<dbReference type="InterPro" id="IPR011815">
    <property type="entry name" value="PBP_1c"/>
</dbReference>
<name>A0ABT7NDZ3_9BURK</name>
<dbReference type="InterPro" id="IPR009647">
    <property type="entry name" value="PBP_C"/>
</dbReference>
<feature type="domain" description="Glycosyl transferase family 51" evidence="13">
    <location>
        <begin position="44"/>
        <end position="196"/>
    </location>
</feature>
<reference evidence="15" key="1">
    <citation type="submission" date="2023-06" db="EMBL/GenBank/DDBJ databases">
        <authorList>
            <person name="Jiang Y."/>
            <person name="Liu Q."/>
        </authorList>
    </citation>
    <scope>NUCLEOTIDE SEQUENCE</scope>
    <source>
        <strain evidence="15">CGMCC 1.12089</strain>
    </source>
</reference>
<gene>
    <name evidence="15" type="primary">pbpC</name>
    <name evidence="15" type="ORF">QTH91_16785</name>
</gene>
<organism evidence="15 16">
    <name type="scientific">Variovorax dokdonensis</name>
    <dbReference type="NCBI Taxonomy" id="344883"/>
    <lineage>
        <taxon>Bacteria</taxon>
        <taxon>Pseudomonadati</taxon>
        <taxon>Pseudomonadota</taxon>
        <taxon>Betaproteobacteria</taxon>
        <taxon>Burkholderiales</taxon>
        <taxon>Comamonadaceae</taxon>
        <taxon>Variovorax</taxon>
    </lineage>
</organism>
<evidence type="ECO:0000259" key="14">
    <source>
        <dbReference type="Pfam" id="PF06832"/>
    </source>
</evidence>
<dbReference type="Pfam" id="PF00912">
    <property type="entry name" value="Transgly"/>
    <property type="match status" value="1"/>
</dbReference>